<evidence type="ECO:0000256" key="2">
    <source>
        <dbReference type="ARBA" id="ARBA00022603"/>
    </source>
</evidence>
<evidence type="ECO:0000256" key="4">
    <source>
        <dbReference type="PIRNR" id="PIRNR037567"/>
    </source>
</evidence>
<accession>A0ABT4VJA9</accession>
<reference evidence="6" key="1">
    <citation type="submission" date="2022-11" db="EMBL/GenBank/DDBJ databases">
        <title>Hoeflea poritis sp. nov., isolated from scleractinian coral Porites lutea.</title>
        <authorList>
            <person name="Zhang G."/>
            <person name="Wei Q."/>
            <person name="Cai L."/>
        </authorList>
    </citation>
    <scope>NUCLEOTIDE SEQUENCE</scope>
    <source>
        <strain evidence="6">E7-10</strain>
    </source>
</reference>
<keyword evidence="3 4" id="KW-0808">Transferase</keyword>
<dbReference type="EMBL" id="JAPJZH010000003">
    <property type="protein sequence ID" value="MDA4844776.1"/>
    <property type="molecule type" value="Genomic_DNA"/>
</dbReference>
<feature type="region of interest" description="Disordered" evidence="5">
    <location>
        <begin position="1"/>
        <end position="23"/>
    </location>
</feature>
<dbReference type="InterPro" id="IPR010426">
    <property type="entry name" value="MTTB_MeTrfase"/>
</dbReference>
<evidence type="ECO:0000256" key="5">
    <source>
        <dbReference type="SAM" id="MobiDB-lite"/>
    </source>
</evidence>
<name>A0ABT4VJA9_9HYPH</name>
<gene>
    <name evidence="6" type="ORF">OOZ53_05415</name>
</gene>
<sequence length="515" mass="56138">MTAETATSGRRRGRRRLAQETDKSGADAAFYHAVRNTLPRAEVLSADELESLHRTSLRVLEELGIRVLNDEARELLAKAGCELRDDMMVHFPSDLVTELVAKAPRSMVWHGGEGLAIEIGPDTLHFGPGAGCPNVTDVERGRRAGSLKEYVDFTQLQQHFDIIPFLGPSIEPQDIPVHERHLITAKVQVENSVKVPWVFARGTGQVLDSFEIIRIARGLSEDEFKQKIWCYTVINTNSPRQIDIPMAQGIIDFARWGQPTVITPFCLSGAMAPITEAGSLTLSHAEAMAGIALAQATNPGAPVLYGAFSSNVNMKSGAPVFGTPEHIRTNLGAGQLARHIGIPWRSATGTAGNAPDVQSAAETQLGLWGAVLAGANVIFHSAGWLEGGLTISYEKFIMDLEVCQTIAQVMKPVEATPEALGFDAIAEVQPGGHFFDARQTMARYSNQFYEPLIRDWSNFGQWEEAGGVQTVEQAQAMWKKTLAEFTPPQLPPDRSEALAAFVERRIREGGAPPID</sequence>
<comment type="caution">
    <text evidence="6">The sequence shown here is derived from an EMBL/GenBank/DDBJ whole genome shotgun (WGS) entry which is preliminary data.</text>
</comment>
<dbReference type="InterPro" id="IPR038601">
    <property type="entry name" value="MttB-like_sf"/>
</dbReference>
<keyword evidence="7" id="KW-1185">Reference proteome</keyword>
<dbReference type="Gene3D" id="3.20.20.480">
    <property type="entry name" value="Trimethylamine methyltransferase-like"/>
    <property type="match status" value="1"/>
</dbReference>
<comment type="similarity">
    <text evidence="1 4">Belongs to the trimethylamine methyltransferase family.</text>
</comment>
<evidence type="ECO:0000313" key="7">
    <source>
        <dbReference type="Proteomes" id="UP001148313"/>
    </source>
</evidence>
<evidence type="ECO:0000256" key="3">
    <source>
        <dbReference type="ARBA" id="ARBA00022679"/>
    </source>
</evidence>
<evidence type="ECO:0000313" key="6">
    <source>
        <dbReference type="EMBL" id="MDA4844776.1"/>
    </source>
</evidence>
<dbReference type="EC" id="2.1.1.-" evidence="4"/>
<evidence type="ECO:0000256" key="1">
    <source>
        <dbReference type="ARBA" id="ARBA00007137"/>
    </source>
</evidence>
<dbReference type="GO" id="GO:0008168">
    <property type="term" value="F:methyltransferase activity"/>
    <property type="evidence" value="ECO:0007669"/>
    <property type="project" value="UniProtKB-KW"/>
</dbReference>
<dbReference type="PIRSF" id="PIRSF037567">
    <property type="entry name" value="MTTB_MeTrfase"/>
    <property type="match status" value="1"/>
</dbReference>
<organism evidence="6 7">
    <name type="scientific">Hoeflea poritis</name>
    <dbReference type="NCBI Taxonomy" id="2993659"/>
    <lineage>
        <taxon>Bacteria</taxon>
        <taxon>Pseudomonadati</taxon>
        <taxon>Pseudomonadota</taxon>
        <taxon>Alphaproteobacteria</taxon>
        <taxon>Hyphomicrobiales</taxon>
        <taxon>Rhizobiaceae</taxon>
        <taxon>Hoeflea</taxon>
    </lineage>
</organism>
<dbReference type="GO" id="GO:0032259">
    <property type="term" value="P:methylation"/>
    <property type="evidence" value="ECO:0007669"/>
    <property type="project" value="UniProtKB-KW"/>
</dbReference>
<dbReference type="Proteomes" id="UP001148313">
    <property type="component" value="Unassembled WGS sequence"/>
</dbReference>
<dbReference type="RefSeq" id="WP_271088314.1">
    <property type="nucleotide sequence ID" value="NZ_JAPJZH010000003.1"/>
</dbReference>
<proteinExistence type="inferred from homology"/>
<keyword evidence="2 6" id="KW-0489">Methyltransferase</keyword>
<protein>
    <recommendedName>
        <fullName evidence="4">Methyltransferase</fullName>
        <ecNumber evidence="4">2.1.1.-</ecNumber>
    </recommendedName>
</protein>
<dbReference type="Pfam" id="PF06253">
    <property type="entry name" value="MTTB"/>
    <property type="match status" value="1"/>
</dbReference>